<evidence type="ECO:0000256" key="3">
    <source>
        <dbReference type="ARBA" id="ARBA00022618"/>
    </source>
</evidence>
<sequence>MILSEAWDLYKADKQIQGYSSQTLKAYNVQLNLLIRNLGDRSLDEITTDSLKLYLGNVANQLKAASLSHRIRFIKSLFRWAQDENVLNGNPAAKIKEPKLDVRIPKFLTEVEIEHLREACHTTLENALFEFMYSTGCRIGEAVNLNRQSIDFSNQSVIVLGKGNKEREVYFNTRCDIWLKRYLDERTDDQEALFVTVRAPHRMSISQMRYIIKQISKKSGINKSIHPHQLRHSYATTLLNNGAPLEVIQNLMGHEKSETTKIYAYLSGTLRRELYKKFF</sequence>
<dbReference type="PANTHER" id="PTHR30349">
    <property type="entry name" value="PHAGE INTEGRASE-RELATED"/>
    <property type="match status" value="1"/>
</dbReference>
<protein>
    <submittedName>
        <fullName evidence="12">Integrase</fullName>
    </submittedName>
</protein>
<keyword evidence="7" id="KW-0233">DNA recombination</keyword>
<feature type="domain" description="Tyr recombinase" evidence="10">
    <location>
        <begin position="103"/>
        <end position="276"/>
    </location>
</feature>
<dbReference type="GO" id="GO:0007059">
    <property type="term" value="P:chromosome segregation"/>
    <property type="evidence" value="ECO:0007669"/>
    <property type="project" value="UniProtKB-KW"/>
</dbReference>
<keyword evidence="3" id="KW-0132">Cell division</keyword>
<dbReference type="GO" id="GO:0003677">
    <property type="term" value="F:DNA binding"/>
    <property type="evidence" value="ECO:0007669"/>
    <property type="project" value="UniProtKB-UniRule"/>
</dbReference>
<keyword evidence="8" id="KW-0131">Cell cycle</keyword>
<dbReference type="PROSITE" id="PS51900">
    <property type="entry name" value="CB"/>
    <property type="match status" value="1"/>
</dbReference>
<dbReference type="Proteomes" id="UP000239663">
    <property type="component" value="Unassembled WGS sequence"/>
</dbReference>
<name>A0A2S7MVN4_9BACI</name>
<dbReference type="InterPro" id="IPR044068">
    <property type="entry name" value="CB"/>
</dbReference>
<dbReference type="SUPFAM" id="SSF56349">
    <property type="entry name" value="DNA breaking-rejoining enzymes"/>
    <property type="match status" value="1"/>
</dbReference>
<dbReference type="Gene3D" id="1.10.150.130">
    <property type="match status" value="1"/>
</dbReference>
<keyword evidence="5" id="KW-0229">DNA integration</keyword>
<feature type="domain" description="Core-binding (CB)" evidence="11">
    <location>
        <begin position="1"/>
        <end position="82"/>
    </location>
</feature>
<keyword evidence="2" id="KW-0963">Cytoplasm</keyword>
<evidence type="ECO:0000256" key="4">
    <source>
        <dbReference type="ARBA" id="ARBA00022829"/>
    </source>
</evidence>
<gene>
    <name evidence="12" type="ORF">CYL18_17985</name>
</gene>
<keyword evidence="13" id="KW-1185">Reference proteome</keyword>
<evidence type="ECO:0000256" key="5">
    <source>
        <dbReference type="ARBA" id="ARBA00022908"/>
    </source>
</evidence>
<accession>A0A2S7MVN4</accession>
<reference evidence="12 13" key="1">
    <citation type="submission" date="2017-12" db="EMBL/GenBank/DDBJ databases">
        <title>Taxonomic description and draft genome of Pradoshia cofamensis Gen. nov., sp. nov., a thermotolerant bacillale isolated from anterior gut of earthworm Eisenia fetida.</title>
        <authorList>
            <person name="Saha T."/>
            <person name="Chakraborty R."/>
        </authorList>
    </citation>
    <scope>NUCLEOTIDE SEQUENCE [LARGE SCALE GENOMIC DNA]</scope>
    <source>
        <strain evidence="12 13">EAG3</strain>
    </source>
</reference>
<comment type="subcellular location">
    <subcellularLocation>
        <location evidence="1">Cytoplasm</location>
    </subcellularLocation>
</comment>
<dbReference type="InterPro" id="IPR004107">
    <property type="entry name" value="Integrase_SAM-like_N"/>
</dbReference>
<comment type="caution">
    <text evidence="12">The sequence shown here is derived from an EMBL/GenBank/DDBJ whole genome shotgun (WGS) entry which is preliminary data.</text>
</comment>
<evidence type="ECO:0000256" key="8">
    <source>
        <dbReference type="ARBA" id="ARBA00023306"/>
    </source>
</evidence>
<evidence type="ECO:0000256" key="2">
    <source>
        <dbReference type="ARBA" id="ARBA00022490"/>
    </source>
</evidence>
<evidence type="ECO:0000259" key="11">
    <source>
        <dbReference type="PROSITE" id="PS51900"/>
    </source>
</evidence>
<dbReference type="RefSeq" id="WP_104850857.1">
    <property type="nucleotide sequence ID" value="NZ_PKOZ01000021.1"/>
</dbReference>
<dbReference type="EMBL" id="PKOZ01000021">
    <property type="protein sequence ID" value="PQD93810.1"/>
    <property type="molecule type" value="Genomic_DNA"/>
</dbReference>
<evidence type="ECO:0000313" key="12">
    <source>
        <dbReference type="EMBL" id="PQD93810.1"/>
    </source>
</evidence>
<dbReference type="OrthoDB" id="9801717at2"/>
<organism evidence="12 13">
    <name type="scientific">Pradoshia eiseniae</name>
    <dbReference type="NCBI Taxonomy" id="2064768"/>
    <lineage>
        <taxon>Bacteria</taxon>
        <taxon>Bacillati</taxon>
        <taxon>Bacillota</taxon>
        <taxon>Bacilli</taxon>
        <taxon>Bacillales</taxon>
        <taxon>Bacillaceae</taxon>
        <taxon>Pradoshia</taxon>
    </lineage>
</organism>
<dbReference type="InterPro" id="IPR002104">
    <property type="entry name" value="Integrase_catalytic"/>
</dbReference>
<dbReference type="GO" id="GO:0005737">
    <property type="term" value="C:cytoplasm"/>
    <property type="evidence" value="ECO:0007669"/>
    <property type="project" value="UniProtKB-SubCell"/>
</dbReference>
<dbReference type="InterPro" id="IPR011010">
    <property type="entry name" value="DNA_brk_join_enz"/>
</dbReference>
<proteinExistence type="predicted"/>
<dbReference type="PANTHER" id="PTHR30349:SF77">
    <property type="entry name" value="TYROSINE RECOMBINASE XERC"/>
    <property type="match status" value="1"/>
</dbReference>
<dbReference type="InterPro" id="IPR013762">
    <property type="entry name" value="Integrase-like_cat_sf"/>
</dbReference>
<keyword evidence="4" id="KW-0159">Chromosome partition</keyword>
<dbReference type="InterPro" id="IPR010998">
    <property type="entry name" value="Integrase_recombinase_N"/>
</dbReference>
<evidence type="ECO:0000313" key="13">
    <source>
        <dbReference type="Proteomes" id="UP000239663"/>
    </source>
</evidence>
<dbReference type="GO" id="GO:0015074">
    <property type="term" value="P:DNA integration"/>
    <property type="evidence" value="ECO:0007669"/>
    <property type="project" value="UniProtKB-KW"/>
</dbReference>
<dbReference type="GO" id="GO:0051301">
    <property type="term" value="P:cell division"/>
    <property type="evidence" value="ECO:0007669"/>
    <property type="project" value="UniProtKB-KW"/>
</dbReference>
<dbReference type="Pfam" id="PF02899">
    <property type="entry name" value="Phage_int_SAM_1"/>
    <property type="match status" value="1"/>
</dbReference>
<dbReference type="GO" id="GO:0006310">
    <property type="term" value="P:DNA recombination"/>
    <property type="evidence" value="ECO:0007669"/>
    <property type="project" value="UniProtKB-KW"/>
</dbReference>
<keyword evidence="6 9" id="KW-0238">DNA-binding</keyword>
<evidence type="ECO:0000259" key="10">
    <source>
        <dbReference type="PROSITE" id="PS51898"/>
    </source>
</evidence>
<dbReference type="Gene3D" id="1.10.443.10">
    <property type="entry name" value="Intergrase catalytic core"/>
    <property type="match status" value="1"/>
</dbReference>
<dbReference type="InterPro" id="IPR050090">
    <property type="entry name" value="Tyrosine_recombinase_XerCD"/>
</dbReference>
<evidence type="ECO:0000256" key="1">
    <source>
        <dbReference type="ARBA" id="ARBA00004496"/>
    </source>
</evidence>
<evidence type="ECO:0000256" key="6">
    <source>
        <dbReference type="ARBA" id="ARBA00023125"/>
    </source>
</evidence>
<dbReference type="AlphaFoldDB" id="A0A2S7MVN4"/>
<evidence type="ECO:0000256" key="7">
    <source>
        <dbReference type="ARBA" id="ARBA00023172"/>
    </source>
</evidence>
<evidence type="ECO:0000256" key="9">
    <source>
        <dbReference type="PROSITE-ProRule" id="PRU01248"/>
    </source>
</evidence>
<dbReference type="PROSITE" id="PS51898">
    <property type="entry name" value="TYR_RECOMBINASE"/>
    <property type="match status" value="1"/>
</dbReference>
<dbReference type="Pfam" id="PF00589">
    <property type="entry name" value="Phage_integrase"/>
    <property type="match status" value="1"/>
</dbReference>